<evidence type="ECO:0000256" key="5">
    <source>
        <dbReference type="SAM" id="MobiDB-lite"/>
    </source>
</evidence>
<dbReference type="PANTHER" id="PTHR16705">
    <property type="entry name" value="COMPLEXIN"/>
    <property type="match status" value="1"/>
</dbReference>
<reference evidence="6" key="1">
    <citation type="submission" date="2025-08" db="UniProtKB">
        <authorList>
            <consortium name="Ensembl"/>
        </authorList>
    </citation>
    <scope>IDENTIFICATION</scope>
</reference>
<evidence type="ECO:0000256" key="3">
    <source>
        <dbReference type="ARBA" id="ARBA00022483"/>
    </source>
</evidence>
<feature type="region of interest" description="Disordered" evidence="5">
    <location>
        <begin position="18"/>
        <end position="46"/>
    </location>
</feature>
<dbReference type="CDD" id="cd22809">
    <property type="entry name" value="Complexin_NTD_CPLX_III_IV"/>
    <property type="match status" value="1"/>
</dbReference>
<dbReference type="GO" id="GO:0043195">
    <property type="term" value="C:terminal bouton"/>
    <property type="evidence" value="ECO:0007669"/>
    <property type="project" value="TreeGrafter"/>
</dbReference>
<dbReference type="OMA" id="ERDARFM"/>
<dbReference type="InterPro" id="IPR008849">
    <property type="entry name" value="Synaphin"/>
</dbReference>
<dbReference type="Proteomes" id="UP000694388">
    <property type="component" value="Unplaced"/>
</dbReference>
<reference evidence="6" key="2">
    <citation type="submission" date="2025-09" db="UniProtKB">
        <authorList>
            <consortium name="Ensembl"/>
        </authorList>
    </citation>
    <scope>IDENTIFICATION</scope>
</reference>
<dbReference type="GeneTree" id="ENSGT00950000182938"/>
<protein>
    <submittedName>
        <fullName evidence="6">Complexin 3a</fullName>
    </submittedName>
</protein>
<proteinExistence type="inferred from homology"/>
<evidence type="ECO:0000313" key="6">
    <source>
        <dbReference type="Ensembl" id="ENSEBUP00000021979.1"/>
    </source>
</evidence>
<accession>A0A8C4QXX0</accession>
<comment type="similarity">
    <text evidence="1">Belongs to the complexin/synaphin family.</text>
</comment>
<evidence type="ECO:0000256" key="4">
    <source>
        <dbReference type="ARBA" id="ARBA00022775"/>
    </source>
</evidence>
<dbReference type="AlphaFoldDB" id="A0A8C4QXX0"/>
<keyword evidence="4" id="KW-0532">Neurotransmitter transport</keyword>
<organism evidence="6 7">
    <name type="scientific">Eptatretus burgeri</name>
    <name type="common">Inshore hagfish</name>
    <dbReference type="NCBI Taxonomy" id="7764"/>
    <lineage>
        <taxon>Eukaryota</taxon>
        <taxon>Metazoa</taxon>
        <taxon>Chordata</taxon>
        <taxon>Craniata</taxon>
        <taxon>Vertebrata</taxon>
        <taxon>Cyclostomata</taxon>
        <taxon>Myxini</taxon>
        <taxon>Myxiniformes</taxon>
        <taxon>Myxinidae</taxon>
        <taxon>Eptatretinae</taxon>
        <taxon>Eptatretus</taxon>
    </lineage>
</organism>
<dbReference type="PANTHER" id="PTHR16705:SF7">
    <property type="entry name" value="COMPLEXIN-4"/>
    <property type="match status" value="1"/>
</dbReference>
<dbReference type="GO" id="GO:0016079">
    <property type="term" value="P:synaptic vesicle exocytosis"/>
    <property type="evidence" value="ECO:0007669"/>
    <property type="project" value="TreeGrafter"/>
</dbReference>
<keyword evidence="7" id="KW-1185">Reference proteome</keyword>
<keyword evidence="2" id="KW-0813">Transport</keyword>
<name>A0A8C4QXX0_EPTBU</name>
<evidence type="ECO:0000256" key="2">
    <source>
        <dbReference type="ARBA" id="ARBA00022448"/>
    </source>
</evidence>
<dbReference type="GO" id="GO:0031201">
    <property type="term" value="C:SNARE complex"/>
    <property type="evidence" value="ECO:0007669"/>
    <property type="project" value="TreeGrafter"/>
</dbReference>
<sequence length="161" mass="18505">MAFLVKSLISEKIKILTGGLPAAEDSKKPEEPQSMAEAQGMTREEHEEYQRQLMEEKMERDARFMQKKAERATVRVHLREKYRLPQSDNDASTIQLAPGEVELPEELSRMMKNEEEEEEEKNSFLGHLKTLQNVDVDALRQKAQAGFLEAKQAAEQKCIVM</sequence>
<dbReference type="Ensembl" id="ENSEBUT00000022555.1">
    <property type="protein sequence ID" value="ENSEBUP00000021979.1"/>
    <property type="gene ID" value="ENSEBUG00000013563.1"/>
</dbReference>
<keyword evidence="3" id="KW-0268">Exocytosis</keyword>
<evidence type="ECO:0000313" key="7">
    <source>
        <dbReference type="Proteomes" id="UP000694388"/>
    </source>
</evidence>
<evidence type="ECO:0000256" key="1">
    <source>
        <dbReference type="ARBA" id="ARBA00005396"/>
    </source>
</evidence>
<dbReference type="Pfam" id="PF05835">
    <property type="entry name" value="Synaphin"/>
    <property type="match status" value="1"/>
</dbReference>
<dbReference type="GO" id="GO:0019905">
    <property type="term" value="F:syntaxin binding"/>
    <property type="evidence" value="ECO:0007669"/>
    <property type="project" value="InterPro"/>
</dbReference>
<dbReference type="GO" id="GO:0046928">
    <property type="term" value="P:regulation of neurotransmitter secretion"/>
    <property type="evidence" value="ECO:0007669"/>
    <property type="project" value="TreeGrafter"/>
</dbReference>